<protein>
    <recommendedName>
        <fullName evidence="1">HTH cro/C1-type domain-containing protein</fullName>
    </recommendedName>
</protein>
<comment type="caution">
    <text evidence="2">The sequence shown here is derived from an EMBL/GenBank/DDBJ whole genome shotgun (WGS) entry which is preliminary data.</text>
</comment>
<evidence type="ECO:0000313" key="2">
    <source>
        <dbReference type="EMBL" id="GAL87027.1"/>
    </source>
</evidence>
<accession>A0A098LKX4</accession>
<proteinExistence type="predicted"/>
<evidence type="ECO:0000259" key="1">
    <source>
        <dbReference type="PROSITE" id="PS50943"/>
    </source>
</evidence>
<dbReference type="Proteomes" id="UP000030185">
    <property type="component" value="Unassembled WGS sequence"/>
</dbReference>
<name>A0A098LKX4_9BACT</name>
<organism evidence="2 3">
    <name type="scientific">Sporocytophaga myxococcoides</name>
    <dbReference type="NCBI Taxonomy" id="153721"/>
    <lineage>
        <taxon>Bacteria</taxon>
        <taxon>Pseudomonadati</taxon>
        <taxon>Bacteroidota</taxon>
        <taxon>Cytophagia</taxon>
        <taxon>Cytophagales</taxon>
        <taxon>Cytophagaceae</taxon>
        <taxon>Sporocytophaga</taxon>
    </lineage>
</organism>
<dbReference type="RefSeq" id="WP_045467652.1">
    <property type="nucleotide sequence ID" value="NZ_BBLT01000010.1"/>
</dbReference>
<reference evidence="2 3" key="1">
    <citation type="submission" date="2014-09" db="EMBL/GenBank/DDBJ databases">
        <title>Sporocytophaga myxococcoides PG-01 genome sequencing.</title>
        <authorList>
            <person name="Liu L."/>
            <person name="Gao P.J."/>
            <person name="Chen G.J."/>
            <person name="Wang L.S."/>
        </authorList>
    </citation>
    <scope>NUCLEOTIDE SEQUENCE [LARGE SCALE GENOMIC DNA]</scope>
    <source>
        <strain evidence="2 3">PG-01</strain>
    </source>
</reference>
<feature type="domain" description="HTH cro/C1-type" evidence="1">
    <location>
        <begin position="106"/>
        <end position="126"/>
    </location>
</feature>
<dbReference type="STRING" id="153721.MYP_4257"/>
<evidence type="ECO:0000313" key="3">
    <source>
        <dbReference type="Proteomes" id="UP000030185"/>
    </source>
</evidence>
<dbReference type="OrthoDB" id="9180239at2"/>
<dbReference type="EMBL" id="BBLT01000010">
    <property type="protein sequence ID" value="GAL87027.1"/>
    <property type="molecule type" value="Genomic_DNA"/>
</dbReference>
<dbReference type="InterPro" id="IPR001387">
    <property type="entry name" value="Cro/C1-type_HTH"/>
</dbReference>
<dbReference type="AlphaFoldDB" id="A0A098LKX4"/>
<sequence>MEKDQVPQDHGALESIRKVIYATDKNGTYTKVRTAGWEPENIALDQAWEVINEKVERARQQVLSGKASPLLFHLEKNMITKGMLAEMTGISWFRIVWHLRPSAFEKLSQKTLEKYARALNLSVAQLIKPE</sequence>
<dbReference type="eggNOG" id="ENOG5030Q80">
    <property type="taxonomic scope" value="Bacteria"/>
</dbReference>
<dbReference type="PROSITE" id="PS50943">
    <property type="entry name" value="HTH_CROC1"/>
    <property type="match status" value="1"/>
</dbReference>
<keyword evidence="3" id="KW-1185">Reference proteome</keyword>
<gene>
    <name evidence="2" type="ORF">MYP_4257</name>
</gene>